<reference evidence="4" key="1">
    <citation type="journal article" date="2019" name="Int. J. Syst. Evol. Microbiol.">
        <title>The Global Catalogue of Microorganisms (GCM) 10K type strain sequencing project: providing services to taxonomists for standard genome sequencing and annotation.</title>
        <authorList>
            <consortium name="The Broad Institute Genomics Platform"/>
            <consortium name="The Broad Institute Genome Sequencing Center for Infectious Disease"/>
            <person name="Wu L."/>
            <person name="Ma J."/>
        </authorList>
    </citation>
    <scope>NUCLEOTIDE SEQUENCE [LARGE SCALE GENOMIC DNA]</scope>
    <source>
        <strain evidence="4">JCM 15572</strain>
    </source>
</reference>
<evidence type="ECO:0000313" key="4">
    <source>
        <dbReference type="Proteomes" id="UP001501705"/>
    </source>
</evidence>
<dbReference type="InterPro" id="IPR024535">
    <property type="entry name" value="RHGA/B-epi-like_pectate_lyase"/>
</dbReference>
<evidence type="ECO:0000256" key="1">
    <source>
        <dbReference type="SAM" id="MobiDB-lite"/>
    </source>
</evidence>
<dbReference type="Gene3D" id="2.60.40.10">
    <property type="entry name" value="Immunoglobulins"/>
    <property type="match status" value="2"/>
</dbReference>
<dbReference type="PROSITE" id="PS51318">
    <property type="entry name" value="TAT"/>
    <property type="match status" value="1"/>
</dbReference>
<dbReference type="Proteomes" id="UP001501705">
    <property type="component" value="Unassembled WGS sequence"/>
</dbReference>
<dbReference type="RefSeq" id="WP_344238443.1">
    <property type="nucleotide sequence ID" value="NZ_BAAAPH010000022.1"/>
</dbReference>
<accession>A0ABP4PXB7</accession>
<dbReference type="InterPro" id="IPR012334">
    <property type="entry name" value="Pectin_lyas_fold"/>
</dbReference>
<organism evidence="3 4">
    <name type="scientific">Kribbella hippodromi</name>
    <dbReference type="NCBI Taxonomy" id="434347"/>
    <lineage>
        <taxon>Bacteria</taxon>
        <taxon>Bacillati</taxon>
        <taxon>Actinomycetota</taxon>
        <taxon>Actinomycetes</taxon>
        <taxon>Propionibacteriales</taxon>
        <taxon>Kribbellaceae</taxon>
        <taxon>Kribbella</taxon>
    </lineage>
</organism>
<dbReference type="Pfam" id="PF12708">
    <property type="entry name" value="Pect-lyase_RHGA_epim"/>
    <property type="match status" value="1"/>
</dbReference>
<gene>
    <name evidence="3" type="ORF">GCM10009804_58180</name>
</gene>
<feature type="region of interest" description="Disordered" evidence="1">
    <location>
        <begin position="1"/>
        <end position="20"/>
    </location>
</feature>
<name>A0ABP4PXB7_9ACTN</name>
<proteinExistence type="predicted"/>
<comment type="caution">
    <text evidence="3">The sequence shown here is derived from an EMBL/GenBank/DDBJ whole genome shotgun (WGS) entry which is preliminary data.</text>
</comment>
<feature type="domain" description="Rhamnogalacturonase A/B/Epimerase-like pectate lyase" evidence="2">
    <location>
        <begin position="260"/>
        <end position="443"/>
    </location>
</feature>
<dbReference type="InterPro" id="IPR006311">
    <property type="entry name" value="TAT_signal"/>
</dbReference>
<dbReference type="SUPFAM" id="SSF51126">
    <property type="entry name" value="Pectin lyase-like"/>
    <property type="match status" value="1"/>
</dbReference>
<dbReference type="InterPro" id="IPR011050">
    <property type="entry name" value="Pectin_lyase_fold/virulence"/>
</dbReference>
<dbReference type="EMBL" id="BAAAPH010000022">
    <property type="protein sequence ID" value="GAA1594001.1"/>
    <property type="molecule type" value="Genomic_DNA"/>
</dbReference>
<evidence type="ECO:0000313" key="3">
    <source>
        <dbReference type="EMBL" id="GAA1594001.1"/>
    </source>
</evidence>
<evidence type="ECO:0000259" key="2">
    <source>
        <dbReference type="Pfam" id="PF12708"/>
    </source>
</evidence>
<dbReference type="Gene3D" id="2.160.20.10">
    <property type="entry name" value="Single-stranded right-handed beta-helix, Pectin lyase-like"/>
    <property type="match status" value="1"/>
</dbReference>
<protein>
    <recommendedName>
        <fullName evidence="2">Rhamnogalacturonase A/B/Epimerase-like pectate lyase domain-containing protein</fullName>
    </recommendedName>
</protein>
<keyword evidence="4" id="KW-1185">Reference proteome</keyword>
<sequence length="824" mass="84082">MTSSENRPTDSKTPTDSGVSRRSFLTTAGLVAAGAAAASVWPAAMAAAAPVQLDSVPVDQPPVLYSRQVRSGRSGEAFLIAGSGFSSTASARAWLVPNGPGTIPATPPVAAVAATVSSVTDDSIVLVIPAASPTDVYAIYVSSADGTAFSAPFLLNAAQAWFLDAQQASPGDQLTVYGDNLTLGTAAATVELVSGSAVVATSVVDSDPYHLTVDVPASTTIGTYLVRVSNGHGGTAGQDQTLSLAVVAPAGAPTTTIDVVADHGADPTGVADSTAALQAALDAAAASSTGAQVTIPAGTYSIAGKLSLGACLATVVIRGAGRTVTTVRMSDSTVFSPSMPRSQATDTYGVSAADDKGMLYLAPSSVPVTVAGITFDTNQRRLIGLELDGRHNVTLSDVGVENVDYPQDVWLYVGGYGLLGQNLRNLTVSNCDFHCANGAFLIAVTDVRIQDSVFRLFFPRAAGASNSPQRQADDSGIKVWGAKRLVVRRNHFERGSTTYYYARAVQTGALKVPASVFGTPDAGGVEDIFCGQNTVVGAGEPATNCGESMVGDQFNAVQGGRRSLTTSAATATTIATTDVTFALASNLDPRGATVVITAGTGSGQLRKVVSNTTSTLTVDTAWDVVPDTSSVFVVTVLHQRQLYVGNTITASPKYLGNYGPSALCIAAGNDFDITGAVVANPPSTDGAGIAFFGMNTGYAQPALDLCLFTQINDNQVAGGHISYISILWADSGTPTGPIPAAKLLYGNVAARNTISNSSFGVRVGGSPASSPYTLGTFGSRTLVVNNTITSTTTVNAQILARQDHSVYQGPAGGLVDSGTNTVTV</sequence>
<dbReference type="InterPro" id="IPR013783">
    <property type="entry name" value="Ig-like_fold"/>
</dbReference>